<feature type="domain" description="GH26" evidence="6">
    <location>
        <begin position="52"/>
        <end position="399"/>
    </location>
</feature>
<evidence type="ECO:0000313" key="8">
    <source>
        <dbReference type="Proteomes" id="UP000094578"/>
    </source>
</evidence>
<gene>
    <name evidence="7" type="ORF">PTI45_02371</name>
</gene>
<evidence type="ECO:0000256" key="1">
    <source>
        <dbReference type="ARBA" id="ARBA00007754"/>
    </source>
</evidence>
<protein>
    <submittedName>
        <fullName evidence="7">Mannan endo-1,4-beta-mannosidase</fullName>
        <ecNumber evidence="7">3.2.1.78</ecNumber>
    </submittedName>
</protein>
<evidence type="ECO:0000259" key="6">
    <source>
        <dbReference type="PROSITE" id="PS51764"/>
    </source>
</evidence>
<accession>A0A1E3L3G5</accession>
<dbReference type="InterPro" id="IPR005087">
    <property type="entry name" value="CBM11"/>
</dbReference>
<dbReference type="STRING" id="1886670.PTI45_02371"/>
<dbReference type="InterPro" id="IPR022790">
    <property type="entry name" value="GH26_dom"/>
</dbReference>
<dbReference type="InterPro" id="IPR013783">
    <property type="entry name" value="Ig-like_fold"/>
</dbReference>
<organism evidence="7 8">
    <name type="scientific">Paenibacillus nuruki</name>
    <dbReference type="NCBI Taxonomy" id="1886670"/>
    <lineage>
        <taxon>Bacteria</taxon>
        <taxon>Bacillati</taxon>
        <taxon>Bacillota</taxon>
        <taxon>Bacilli</taxon>
        <taxon>Bacillales</taxon>
        <taxon>Paenibacillaceae</taxon>
        <taxon>Paenibacillus</taxon>
    </lineage>
</organism>
<dbReference type="GO" id="GO:0016985">
    <property type="term" value="F:mannan endo-1,4-beta-mannosidase activity"/>
    <property type="evidence" value="ECO:0007669"/>
    <property type="project" value="UniProtKB-EC"/>
</dbReference>
<dbReference type="EMBL" id="MDER01000040">
    <property type="protein sequence ID" value="ODP28214.1"/>
    <property type="molecule type" value="Genomic_DNA"/>
</dbReference>
<dbReference type="Pfam" id="PF03425">
    <property type="entry name" value="CBM_11"/>
    <property type="match status" value="1"/>
</dbReference>
<feature type="signal peptide" evidence="5">
    <location>
        <begin position="1"/>
        <end position="20"/>
    </location>
</feature>
<dbReference type="Proteomes" id="UP000094578">
    <property type="component" value="Unassembled WGS sequence"/>
</dbReference>
<comment type="caution">
    <text evidence="7">The sequence shown here is derived from an EMBL/GenBank/DDBJ whole genome shotgun (WGS) entry which is preliminary data.</text>
</comment>
<name>A0A1E3L3G5_9BACL</name>
<dbReference type="SUPFAM" id="SSF51445">
    <property type="entry name" value="(Trans)glycosidases"/>
    <property type="match status" value="1"/>
</dbReference>
<dbReference type="AlphaFoldDB" id="A0A1E3L3G5"/>
<keyword evidence="3 4" id="KW-0326">Glycosidase</keyword>
<feature type="chain" id="PRO_5039389940" evidence="5">
    <location>
        <begin position="21"/>
        <end position="695"/>
    </location>
</feature>
<keyword evidence="8" id="KW-1185">Reference proteome</keyword>
<reference evidence="7 8" key="1">
    <citation type="submission" date="2016-08" db="EMBL/GenBank/DDBJ databases">
        <title>Genome sequencing of Paenibacillus sp. TI45-13ar, isolated from Korean traditional nuruk.</title>
        <authorList>
            <person name="Kim S.-J."/>
        </authorList>
    </citation>
    <scope>NUCLEOTIDE SEQUENCE [LARGE SCALE GENOMIC DNA]</scope>
    <source>
        <strain evidence="7 8">TI45-13ar</strain>
    </source>
</reference>
<feature type="active site" description="Proton donor" evidence="4">
    <location>
        <position position="212"/>
    </location>
</feature>
<dbReference type="GO" id="GO:0006080">
    <property type="term" value="P:substituted mannan metabolic process"/>
    <property type="evidence" value="ECO:0007669"/>
    <property type="project" value="InterPro"/>
</dbReference>
<evidence type="ECO:0000256" key="4">
    <source>
        <dbReference type="PROSITE-ProRule" id="PRU01100"/>
    </source>
</evidence>
<keyword evidence="2 4" id="KW-0378">Hydrolase</keyword>
<evidence type="ECO:0000256" key="5">
    <source>
        <dbReference type="SAM" id="SignalP"/>
    </source>
</evidence>
<dbReference type="Gene3D" id="2.60.120.430">
    <property type="entry name" value="Galactose-binding lectin"/>
    <property type="match status" value="1"/>
</dbReference>
<dbReference type="RefSeq" id="WP_069327794.1">
    <property type="nucleotide sequence ID" value="NZ_MDER01000040.1"/>
</dbReference>
<dbReference type="InterPro" id="IPR017853">
    <property type="entry name" value="GH"/>
</dbReference>
<evidence type="ECO:0000313" key="7">
    <source>
        <dbReference type="EMBL" id="ODP28214.1"/>
    </source>
</evidence>
<dbReference type="GO" id="GO:0008810">
    <property type="term" value="F:cellulase activity"/>
    <property type="evidence" value="ECO:0007669"/>
    <property type="project" value="InterPro"/>
</dbReference>
<evidence type="ECO:0000256" key="2">
    <source>
        <dbReference type="ARBA" id="ARBA00022801"/>
    </source>
</evidence>
<evidence type="ECO:0000256" key="3">
    <source>
        <dbReference type="ARBA" id="ARBA00023295"/>
    </source>
</evidence>
<dbReference type="PROSITE" id="PS51764">
    <property type="entry name" value="GH26"/>
    <property type="match status" value="1"/>
</dbReference>
<proteinExistence type="inferred from homology"/>
<dbReference type="Pfam" id="PF02156">
    <property type="entry name" value="Glyco_hydro_26"/>
    <property type="match status" value="1"/>
</dbReference>
<dbReference type="Gene3D" id="3.20.20.80">
    <property type="entry name" value="Glycosidases"/>
    <property type="match status" value="1"/>
</dbReference>
<dbReference type="InterPro" id="IPR008979">
    <property type="entry name" value="Galactose-bd-like_sf"/>
</dbReference>
<sequence length="695" mass="77346">MRKRWAIGVLAMLLAVSPTAGQVAQAENEVEAVNSKTSQSQIVNLADADATKATRSLFTYLLNNEGKDILFGHQHATTEGIGITAEDGTQSEVKRSVGDLPGVFGWDTLSLEGFEKPGVYGGAATENRDNLVKVMKSAYEQGSVLNLSSHMPNFVTGNDFYDTKGNVISHILPGGDKHADYNAFLDQVADFAHHLKDDRGQAIPVIFRPFHEQNGGWFWWGAPYRTKEEYVEIYRYTVEYLRDVKKVHNFLYAFSPGSPFNQDADTYLETYPGDDYVDILGFDTYYDGNTPTWYDAVVQDARLVAEIAEQKGKISAFTEFGYSNVKPTGTKDLQFFTKLLKALQSDPQAKKMSYMLTWANFNTDSIFVPYRDAPNGLGDHELLPDFQAFYDDPYTAFQQEVEADRPYQQKSKVAKEQPFMHIASPINNATIPLSKPTTIRVRVNEAKIAKVTYQVEGNSTEHKMKKDADGFYYVADWTPDASLAEEGTTLTVQVDLKGGQVLTQTVQLYVSDSDGTTDPWVVDLFETYKGSDELLDRAYVTAGDPNTVTLSTYGKNSGKYGLKYDYTLNSQGYTGESKNMQNSDWSGTNAVRFWMKPDGSDNKLVIQININGTSFEAYPSLHGTEAGMIEIPFTDFKPAPWDTANADKVITASSLKDVRMFSIYVNKGEDSSVTAGTLYFDDIEAYNDGSTSVPE</sequence>
<comment type="similarity">
    <text evidence="1 4">Belongs to the glycosyl hydrolase 26 family.</text>
</comment>
<keyword evidence="5" id="KW-0732">Signal</keyword>
<dbReference type="PANTHER" id="PTHR40079">
    <property type="entry name" value="MANNAN ENDO-1,4-BETA-MANNOSIDASE E-RELATED"/>
    <property type="match status" value="1"/>
</dbReference>
<dbReference type="InterPro" id="IPR000805">
    <property type="entry name" value="Glyco_hydro_26"/>
</dbReference>
<dbReference type="EC" id="3.2.1.78" evidence="7"/>
<dbReference type="PATRIC" id="fig|1886670.3.peg.2412"/>
<dbReference type="GO" id="GO:0030245">
    <property type="term" value="P:cellulose catabolic process"/>
    <property type="evidence" value="ECO:0007669"/>
    <property type="project" value="InterPro"/>
</dbReference>
<dbReference type="PRINTS" id="PR00739">
    <property type="entry name" value="GLHYDRLASE26"/>
</dbReference>
<dbReference type="PANTHER" id="PTHR40079:SF4">
    <property type="entry name" value="GH26 DOMAIN-CONTAINING PROTEIN-RELATED"/>
    <property type="match status" value="1"/>
</dbReference>
<dbReference type="Gene3D" id="2.60.40.10">
    <property type="entry name" value="Immunoglobulins"/>
    <property type="match status" value="1"/>
</dbReference>
<feature type="active site" description="Nucleophile" evidence="4">
    <location>
        <position position="319"/>
    </location>
</feature>
<dbReference type="SUPFAM" id="SSF49785">
    <property type="entry name" value="Galactose-binding domain-like"/>
    <property type="match status" value="1"/>
</dbReference>
<dbReference type="Pfam" id="PF17957">
    <property type="entry name" value="Big_7"/>
    <property type="match status" value="1"/>
</dbReference>